<evidence type="ECO:0000313" key="1">
    <source>
        <dbReference type="EMBL" id="MBC5660524.1"/>
    </source>
</evidence>
<dbReference type="EMBL" id="JACOOR010000007">
    <property type="protein sequence ID" value="MBC5660524.1"/>
    <property type="molecule type" value="Genomic_DNA"/>
</dbReference>
<organism evidence="1 2">
    <name type="scientific">Anaerosacchariphilus hominis</name>
    <dbReference type="NCBI Taxonomy" id="2763017"/>
    <lineage>
        <taxon>Bacteria</taxon>
        <taxon>Bacillati</taxon>
        <taxon>Bacillota</taxon>
        <taxon>Clostridia</taxon>
        <taxon>Lachnospirales</taxon>
        <taxon>Lachnospiraceae</taxon>
        <taxon>Anaerosacchariphilus</taxon>
    </lineage>
</organism>
<dbReference type="Proteomes" id="UP000649345">
    <property type="component" value="Unassembled WGS sequence"/>
</dbReference>
<comment type="caution">
    <text evidence="1">The sequence shown here is derived from an EMBL/GenBank/DDBJ whole genome shotgun (WGS) entry which is preliminary data.</text>
</comment>
<name>A0A923LE97_9FIRM</name>
<protein>
    <submittedName>
        <fullName evidence="1">Uncharacterized protein</fullName>
    </submittedName>
</protein>
<reference evidence="1" key="1">
    <citation type="submission" date="2020-08" db="EMBL/GenBank/DDBJ databases">
        <title>Genome public.</title>
        <authorList>
            <person name="Liu C."/>
            <person name="Sun Q."/>
        </authorList>
    </citation>
    <scope>NUCLEOTIDE SEQUENCE</scope>
    <source>
        <strain evidence="1">NSJ-68</strain>
    </source>
</reference>
<dbReference type="RefSeq" id="WP_117856474.1">
    <property type="nucleotide sequence ID" value="NZ_JACOOR010000007.1"/>
</dbReference>
<evidence type="ECO:0000313" key="2">
    <source>
        <dbReference type="Proteomes" id="UP000649345"/>
    </source>
</evidence>
<gene>
    <name evidence="1" type="ORF">H8S44_12180</name>
</gene>
<accession>A0A923LE97</accession>
<dbReference type="AlphaFoldDB" id="A0A923LE97"/>
<proteinExistence type="predicted"/>
<keyword evidence="2" id="KW-1185">Reference proteome</keyword>
<sequence>MKDTVFAAIVCKKCSAEQLHADGLTKVKGADILPWSAEVTAVTAFPLGRALGEPTALCSQHG</sequence>